<name>A0ACB0KYB9_TRIPR</name>
<evidence type="ECO:0000313" key="1">
    <source>
        <dbReference type="EMBL" id="CAJ2661284.1"/>
    </source>
</evidence>
<comment type="caution">
    <text evidence="1">The sequence shown here is derived from an EMBL/GenBank/DDBJ whole genome shotgun (WGS) entry which is preliminary data.</text>
</comment>
<organism evidence="1 2">
    <name type="scientific">Trifolium pratense</name>
    <name type="common">Red clover</name>
    <dbReference type="NCBI Taxonomy" id="57577"/>
    <lineage>
        <taxon>Eukaryota</taxon>
        <taxon>Viridiplantae</taxon>
        <taxon>Streptophyta</taxon>
        <taxon>Embryophyta</taxon>
        <taxon>Tracheophyta</taxon>
        <taxon>Spermatophyta</taxon>
        <taxon>Magnoliopsida</taxon>
        <taxon>eudicotyledons</taxon>
        <taxon>Gunneridae</taxon>
        <taxon>Pentapetalae</taxon>
        <taxon>rosids</taxon>
        <taxon>fabids</taxon>
        <taxon>Fabales</taxon>
        <taxon>Fabaceae</taxon>
        <taxon>Papilionoideae</taxon>
        <taxon>50 kb inversion clade</taxon>
        <taxon>NPAAA clade</taxon>
        <taxon>Hologalegina</taxon>
        <taxon>IRL clade</taxon>
        <taxon>Trifolieae</taxon>
        <taxon>Trifolium</taxon>
    </lineage>
</organism>
<reference evidence="1" key="1">
    <citation type="submission" date="2023-10" db="EMBL/GenBank/DDBJ databases">
        <authorList>
            <person name="Rodriguez Cubillos JULIANA M."/>
            <person name="De Vega J."/>
        </authorList>
    </citation>
    <scope>NUCLEOTIDE SEQUENCE</scope>
</reference>
<proteinExistence type="predicted"/>
<dbReference type="EMBL" id="CASHSV030000311">
    <property type="protein sequence ID" value="CAJ2661284.1"/>
    <property type="molecule type" value="Genomic_DNA"/>
</dbReference>
<evidence type="ECO:0000313" key="2">
    <source>
        <dbReference type="Proteomes" id="UP001177021"/>
    </source>
</evidence>
<sequence length="109" mass="12017">MNTPMMVKEAKQSSTGKELEQTSIRHSKLSVIVEGSKNNNDDDDELLMTPTGPEHKIPPPLQCPGAPPRPKNTIPFKPLPRLIVSKFKRQQQVVSTSCALMKASSPNQI</sequence>
<gene>
    <name evidence="1" type="ORF">MILVUS5_LOCUS27023</name>
</gene>
<keyword evidence="2" id="KW-1185">Reference proteome</keyword>
<dbReference type="Proteomes" id="UP001177021">
    <property type="component" value="Unassembled WGS sequence"/>
</dbReference>
<protein>
    <submittedName>
        <fullName evidence="1">Uncharacterized protein</fullName>
    </submittedName>
</protein>
<accession>A0ACB0KYB9</accession>